<gene>
    <name evidence="2" type="primary">tnpA</name>
    <name evidence="2" type="ORF">BJP36_39380</name>
</gene>
<dbReference type="PANTHER" id="PTHR33360:SF2">
    <property type="entry name" value="TRANSPOSASE FOR INSERTION SEQUENCE ELEMENT IS200"/>
    <property type="match status" value="1"/>
</dbReference>
<dbReference type="Proteomes" id="UP000176944">
    <property type="component" value="Chromosome"/>
</dbReference>
<dbReference type="InterPro" id="IPR036515">
    <property type="entry name" value="Transposase_17_sf"/>
</dbReference>
<dbReference type="EMBL" id="CP017708">
    <property type="protein sequence ID" value="WAN70118.1"/>
    <property type="molecule type" value="Genomic_DNA"/>
</dbReference>
<accession>A0A9Q9SUY6</accession>
<dbReference type="SUPFAM" id="SSF143422">
    <property type="entry name" value="Transposase IS200-like"/>
    <property type="match status" value="1"/>
</dbReference>
<dbReference type="AlphaFoldDB" id="A0A9Q9SUY6"/>
<dbReference type="InterPro" id="IPR002686">
    <property type="entry name" value="Transposase_17"/>
</dbReference>
<dbReference type="GO" id="GO:0004803">
    <property type="term" value="F:transposase activity"/>
    <property type="evidence" value="ECO:0007669"/>
    <property type="project" value="InterPro"/>
</dbReference>
<dbReference type="Pfam" id="PF01797">
    <property type="entry name" value="Y1_Tnp"/>
    <property type="match status" value="1"/>
</dbReference>
<dbReference type="GO" id="GO:0006313">
    <property type="term" value="P:DNA transposition"/>
    <property type="evidence" value="ECO:0007669"/>
    <property type="project" value="InterPro"/>
</dbReference>
<feature type="domain" description="Transposase IS200-like" evidence="1">
    <location>
        <begin position="13"/>
        <end position="76"/>
    </location>
</feature>
<dbReference type="PANTHER" id="PTHR33360">
    <property type="entry name" value="TRANSPOSASE FOR INSERTION SEQUENCE ELEMENT IS200"/>
    <property type="match status" value="1"/>
</dbReference>
<sequence length="81" mass="9424">MDFRRLKTRSNSAFRLIYHLVLVTKFRNNSLTGEMLERLEDIFRATLAKWDCELIEFGGESNHVHVLFEAIPSIDLVIASK</sequence>
<proteinExistence type="predicted"/>
<reference evidence="2" key="2">
    <citation type="submission" date="2022-10" db="EMBL/GenBank/DDBJ databases">
        <authorList>
            <person name="Ngo T.-E."/>
        </authorList>
    </citation>
    <scope>NUCLEOTIDE SEQUENCE</scope>
    <source>
        <strain evidence="2">JHB</strain>
    </source>
</reference>
<organism evidence="2">
    <name type="scientific">Moorena producens (strain JHB)</name>
    <dbReference type="NCBI Taxonomy" id="1454205"/>
    <lineage>
        <taxon>Bacteria</taxon>
        <taxon>Bacillati</taxon>
        <taxon>Cyanobacteriota</taxon>
        <taxon>Cyanophyceae</taxon>
        <taxon>Coleofasciculales</taxon>
        <taxon>Coleofasciculaceae</taxon>
        <taxon>Moorena</taxon>
    </lineage>
</organism>
<evidence type="ECO:0000313" key="2">
    <source>
        <dbReference type="EMBL" id="WAN70118.1"/>
    </source>
</evidence>
<protein>
    <submittedName>
        <fullName evidence="2">IS200/IS605 family transposase</fullName>
    </submittedName>
</protein>
<name>A0A9Q9SUY6_MOOP1</name>
<dbReference type="Gene3D" id="3.30.70.1290">
    <property type="entry name" value="Transposase IS200-like"/>
    <property type="match status" value="1"/>
</dbReference>
<dbReference type="GO" id="GO:0003677">
    <property type="term" value="F:DNA binding"/>
    <property type="evidence" value="ECO:0007669"/>
    <property type="project" value="InterPro"/>
</dbReference>
<reference evidence="2" key="1">
    <citation type="journal article" date="2017" name="Proc. Natl. Acad. Sci. U.S.A.">
        <title>Comparative genomics uncovers the prolific and distinctive metabolic potential of the cyanobacterial genus Moorea.</title>
        <authorList>
            <person name="Leao T."/>
            <person name="Castelao G."/>
            <person name="Korobeynikov A."/>
            <person name="Monroe E.A."/>
            <person name="Podell S."/>
            <person name="Glukhov E."/>
            <person name="Allen E.E."/>
            <person name="Gerwick W.H."/>
            <person name="Gerwick L."/>
        </authorList>
    </citation>
    <scope>NUCLEOTIDE SEQUENCE</scope>
    <source>
        <strain evidence="2">JHB</strain>
    </source>
</reference>
<evidence type="ECO:0000259" key="1">
    <source>
        <dbReference type="Pfam" id="PF01797"/>
    </source>
</evidence>
<dbReference type="NCBIfam" id="NF033573">
    <property type="entry name" value="transpos_IS200"/>
    <property type="match status" value="1"/>
</dbReference>